<proteinExistence type="predicted"/>
<accession>A0ABR7YBW0</accession>
<gene>
    <name evidence="5" type="ORF">H8B04_04345</name>
</gene>
<dbReference type="PANTHER" id="PTHR43133">
    <property type="entry name" value="RNA POLYMERASE ECF-TYPE SIGMA FACTO"/>
    <property type="match status" value="1"/>
</dbReference>
<evidence type="ECO:0000313" key="6">
    <source>
        <dbReference type="Proteomes" id="UP000651271"/>
    </source>
</evidence>
<evidence type="ECO:0000256" key="1">
    <source>
        <dbReference type="ARBA" id="ARBA00023015"/>
    </source>
</evidence>
<dbReference type="PANTHER" id="PTHR43133:SF63">
    <property type="entry name" value="RNA POLYMERASE SIGMA FACTOR FECI-RELATED"/>
    <property type="match status" value="1"/>
</dbReference>
<keyword evidence="3" id="KW-0804">Transcription</keyword>
<keyword evidence="1" id="KW-0805">Transcription regulation</keyword>
<organism evidence="5 6">
    <name type="scientific">Sphingobacterium litopenaei</name>
    <dbReference type="NCBI Taxonomy" id="2763500"/>
    <lineage>
        <taxon>Bacteria</taxon>
        <taxon>Pseudomonadati</taxon>
        <taxon>Bacteroidota</taxon>
        <taxon>Sphingobacteriia</taxon>
        <taxon>Sphingobacteriales</taxon>
        <taxon>Sphingobacteriaceae</taxon>
        <taxon>Sphingobacterium</taxon>
    </lineage>
</organism>
<dbReference type="InterPro" id="IPR013249">
    <property type="entry name" value="RNA_pol_sigma70_r4_t2"/>
</dbReference>
<evidence type="ECO:0000313" key="5">
    <source>
        <dbReference type="EMBL" id="MBD1428808.1"/>
    </source>
</evidence>
<dbReference type="InterPro" id="IPR013324">
    <property type="entry name" value="RNA_pol_sigma_r3/r4-like"/>
</dbReference>
<keyword evidence="2" id="KW-0731">Sigma factor</keyword>
<keyword evidence="6" id="KW-1185">Reference proteome</keyword>
<feature type="domain" description="RNA polymerase sigma factor 70 region 4 type 2" evidence="4">
    <location>
        <begin position="46"/>
        <end position="93"/>
    </location>
</feature>
<dbReference type="Proteomes" id="UP000651271">
    <property type="component" value="Unassembled WGS sequence"/>
</dbReference>
<protein>
    <submittedName>
        <fullName evidence="5">Sigma-70 family RNA polymerase sigma factor</fullName>
    </submittedName>
</protein>
<evidence type="ECO:0000256" key="2">
    <source>
        <dbReference type="ARBA" id="ARBA00023082"/>
    </source>
</evidence>
<dbReference type="EMBL" id="JACOIJ010000005">
    <property type="protein sequence ID" value="MBD1428808.1"/>
    <property type="molecule type" value="Genomic_DNA"/>
</dbReference>
<dbReference type="Pfam" id="PF08281">
    <property type="entry name" value="Sigma70_r4_2"/>
    <property type="match status" value="1"/>
</dbReference>
<dbReference type="Gene3D" id="1.10.10.10">
    <property type="entry name" value="Winged helix-like DNA-binding domain superfamily/Winged helix DNA-binding domain"/>
    <property type="match status" value="1"/>
</dbReference>
<reference evidence="5 6" key="1">
    <citation type="submission" date="2020-08" db="EMBL/GenBank/DDBJ databases">
        <title>Sphingobacterium sp. DN04309 isolated from aquaculture water.</title>
        <authorList>
            <person name="Zhang M."/>
        </authorList>
    </citation>
    <scope>NUCLEOTIDE SEQUENCE [LARGE SCALE GENOMIC DNA]</scope>
    <source>
        <strain evidence="5 6">DN04309</strain>
    </source>
</reference>
<evidence type="ECO:0000259" key="4">
    <source>
        <dbReference type="Pfam" id="PF08281"/>
    </source>
</evidence>
<evidence type="ECO:0000256" key="3">
    <source>
        <dbReference type="ARBA" id="ARBA00023163"/>
    </source>
</evidence>
<name>A0ABR7YBW0_9SPHI</name>
<dbReference type="SUPFAM" id="SSF88659">
    <property type="entry name" value="Sigma3 and sigma4 domains of RNA polymerase sigma factors"/>
    <property type="match status" value="1"/>
</dbReference>
<dbReference type="NCBIfam" id="TIGR02937">
    <property type="entry name" value="sigma70-ECF"/>
    <property type="match status" value="1"/>
</dbReference>
<dbReference type="InterPro" id="IPR036388">
    <property type="entry name" value="WH-like_DNA-bd_sf"/>
</dbReference>
<dbReference type="InterPro" id="IPR014284">
    <property type="entry name" value="RNA_pol_sigma-70_dom"/>
</dbReference>
<sequence>MAQRLVTDHYRKQARNTVFYKQVRQDSSETANYTDEELDGRETKKILEQAISLLPAQQQRAFNLCKIEGKSYKEAAALMSISPETVHAHLVKATQSVKAYFHNAQQHIPGALAVALILSEQILY</sequence>
<comment type="caution">
    <text evidence="5">The sequence shown here is derived from an EMBL/GenBank/DDBJ whole genome shotgun (WGS) entry which is preliminary data.</text>
</comment>
<dbReference type="InterPro" id="IPR039425">
    <property type="entry name" value="RNA_pol_sigma-70-like"/>
</dbReference>